<keyword evidence="2" id="KW-1185">Reference proteome</keyword>
<proteinExistence type="predicted"/>
<dbReference type="Proteomes" id="UP000199589">
    <property type="component" value="Unassembled WGS sequence"/>
</dbReference>
<accession>A0A1I3YGA6</accession>
<organism evidence="1 2">
    <name type="scientific">Marinilactibacillus piezotolerans</name>
    <dbReference type="NCBI Taxonomy" id="258723"/>
    <lineage>
        <taxon>Bacteria</taxon>
        <taxon>Bacillati</taxon>
        <taxon>Bacillota</taxon>
        <taxon>Bacilli</taxon>
        <taxon>Lactobacillales</taxon>
        <taxon>Carnobacteriaceae</taxon>
        <taxon>Marinilactibacillus</taxon>
    </lineage>
</organism>
<reference evidence="2" key="1">
    <citation type="submission" date="2016-10" db="EMBL/GenBank/DDBJ databases">
        <authorList>
            <person name="Varghese N."/>
            <person name="Submissions S."/>
        </authorList>
    </citation>
    <scope>NUCLEOTIDE SEQUENCE [LARGE SCALE GENOMIC DNA]</scope>
    <source>
        <strain evidence="2">DSM 16108</strain>
    </source>
</reference>
<evidence type="ECO:0000313" key="1">
    <source>
        <dbReference type="EMBL" id="SFK30800.1"/>
    </source>
</evidence>
<gene>
    <name evidence="1" type="ORF">SAMN04488569_10226</name>
</gene>
<evidence type="ECO:0000313" key="2">
    <source>
        <dbReference type="Proteomes" id="UP000199589"/>
    </source>
</evidence>
<sequence>MTVKNQIRDLLENTYGKIITKKLESGETEFVYHADYLDHLFLLIVQIDEAQKLLIMSIMFTDSNADQLLLNQEELKFLKEQYPNYFVDLIDQNLVLTDAINFLKDTYSIEFVEERLSKLEAEAYTISGKIYG</sequence>
<protein>
    <submittedName>
        <fullName evidence="1">Uncharacterized protein</fullName>
    </submittedName>
</protein>
<name>A0A1I3YGA6_9LACT</name>
<dbReference type="RefSeq" id="WP_091897511.1">
    <property type="nucleotide sequence ID" value="NZ_FOSJ01000022.1"/>
</dbReference>
<dbReference type="OrthoDB" id="9908687at2"/>
<dbReference type="AlphaFoldDB" id="A0A1I3YGA6"/>
<dbReference type="EMBL" id="FOSJ01000022">
    <property type="protein sequence ID" value="SFK30800.1"/>
    <property type="molecule type" value="Genomic_DNA"/>
</dbReference>